<name>A0A5S3V637_9GAMM</name>
<evidence type="ECO:0000313" key="1">
    <source>
        <dbReference type="EMBL" id="TMO66633.1"/>
    </source>
</evidence>
<dbReference type="AlphaFoldDB" id="A0A5S3V637"/>
<accession>A0A5S3V637</accession>
<evidence type="ECO:0000313" key="2">
    <source>
        <dbReference type="Proteomes" id="UP000307217"/>
    </source>
</evidence>
<dbReference type="Proteomes" id="UP000307217">
    <property type="component" value="Unassembled WGS sequence"/>
</dbReference>
<organism evidence="1 2">
    <name type="scientific">Pseudoalteromonas aurantia</name>
    <dbReference type="NCBI Taxonomy" id="43654"/>
    <lineage>
        <taxon>Bacteria</taxon>
        <taxon>Pseudomonadati</taxon>
        <taxon>Pseudomonadota</taxon>
        <taxon>Gammaproteobacteria</taxon>
        <taxon>Alteromonadales</taxon>
        <taxon>Pseudoalteromonadaceae</taxon>
        <taxon>Pseudoalteromonas</taxon>
    </lineage>
</organism>
<protein>
    <submittedName>
        <fullName evidence="1">Uncharacterized protein</fullName>
    </submittedName>
</protein>
<sequence length="290" mass="31879">MINVNLNASASLTIQSMQLGHNATQAKNSFDEWMVDVSHSDVLAQGNQKNITTVSMNKVFTVADVSNHEPAAISLLNAQAIKAYESSLLLSNEQTQLDNSTEGCFENAFNISGLEGGVQGSSGEVRVSKYLAWSHYSNGYMSYDSSASKVVIEQSLSSFTHIYDKALVTENGITQASFSLKPLAKVQVPSSANLFGMYSSMDKLRLSEMKLPTSVEAKSSYAMQHEKYAPNALFLVPVAKGEMKISLRDFFSREDTAKNVASWLSDFSNLQHLKPRSVQLNGHVIWSREL</sequence>
<reference evidence="2" key="2">
    <citation type="submission" date="2019-06" db="EMBL/GenBank/DDBJ databases">
        <title>Co-occurence of chitin degradation, pigmentation and bioactivity in marine Pseudoalteromonas.</title>
        <authorList>
            <person name="Sonnenschein E.C."/>
            <person name="Bech P.K."/>
        </authorList>
    </citation>
    <scope>NUCLEOTIDE SEQUENCE [LARGE SCALE GENOMIC DNA]</scope>
    <source>
        <strain evidence="2">S3790</strain>
    </source>
</reference>
<reference evidence="1 2" key="1">
    <citation type="submission" date="2018-01" db="EMBL/GenBank/DDBJ databases">
        <authorList>
            <person name="Paulsen S."/>
            <person name="Gram L.K."/>
        </authorList>
    </citation>
    <scope>NUCLEOTIDE SEQUENCE [LARGE SCALE GENOMIC DNA]</scope>
    <source>
        <strain evidence="1 2">S3790</strain>
    </source>
</reference>
<dbReference type="EMBL" id="PNBX01000073">
    <property type="protein sequence ID" value="TMO66633.1"/>
    <property type="molecule type" value="Genomic_DNA"/>
</dbReference>
<proteinExistence type="predicted"/>
<dbReference type="RefSeq" id="WP_138592758.1">
    <property type="nucleotide sequence ID" value="NZ_PNBX01000073.1"/>
</dbReference>
<gene>
    <name evidence="1" type="ORF">CWC19_15830</name>
</gene>
<comment type="caution">
    <text evidence="1">The sequence shown here is derived from an EMBL/GenBank/DDBJ whole genome shotgun (WGS) entry which is preliminary data.</text>
</comment>